<keyword evidence="1" id="KW-0614">Plasmid</keyword>
<keyword evidence="2" id="KW-1185">Reference proteome</keyword>
<dbReference type="RefSeq" id="WP_119851503.1">
    <property type="nucleotide sequence ID" value="NZ_CP032413.1"/>
</dbReference>
<organism evidence="1 2">
    <name type="scientific">Paenibacillus lautus</name>
    <name type="common">Bacillus lautus</name>
    <dbReference type="NCBI Taxonomy" id="1401"/>
    <lineage>
        <taxon>Bacteria</taxon>
        <taxon>Bacillati</taxon>
        <taxon>Bacillota</taxon>
        <taxon>Bacilli</taxon>
        <taxon>Bacillales</taxon>
        <taxon>Paenibacillaceae</taxon>
        <taxon>Paenibacillus</taxon>
    </lineage>
</organism>
<dbReference type="EMBL" id="CP032413">
    <property type="protein sequence ID" value="AYB48174.1"/>
    <property type="molecule type" value="Genomic_DNA"/>
</dbReference>
<proteinExistence type="predicted"/>
<dbReference type="KEGG" id="plw:D5F53_33215"/>
<dbReference type="AlphaFoldDB" id="A0A385TZ15"/>
<protein>
    <submittedName>
        <fullName evidence="1">Uncharacterized protein</fullName>
    </submittedName>
</protein>
<sequence>MSRDYVSQALRSFPSLNPGRENPLYSHMFLEDLCSGTLPIGGRSSTHPKFSVILEGENQCIPYVKKLLNSLSHYDNHDTMRIVCDAVNSIASHLVTTGICHFEIVNDTTNSEQYYLVPFTSRRLLKISNIYYQFVPRGDWKLHRKKVNLLHSRQVWGVSFPKVLDGMWQYKNKKKRLASLDPLKPGFWKYNSFDFDHYVKSEEVYIQRLTRNYGWDKRSDKNKTEFYSIYQKIRMQRSKAIISEHIVAQLNLLISRLGYDCIIKIFGIPSVQDIIEIENKLIAGSISFDDAINTVLVY</sequence>
<evidence type="ECO:0000313" key="1">
    <source>
        <dbReference type="EMBL" id="AYB48174.1"/>
    </source>
</evidence>
<accession>A0A385TZ15</accession>
<name>A0A385TZ15_PAELA</name>
<gene>
    <name evidence="1" type="ORF">D5F53_33215</name>
</gene>
<evidence type="ECO:0000313" key="2">
    <source>
        <dbReference type="Proteomes" id="UP000266552"/>
    </source>
</evidence>
<reference evidence="1 2" key="1">
    <citation type="submission" date="2018-09" db="EMBL/GenBank/DDBJ databases">
        <title>Genome Sequence of Paenibacillus lautus Strain E7593-69, Azo Dye-Degrading Bacteria, Isolated from Commercial Tattoo Inks.</title>
        <authorList>
            <person name="Nho S.W."/>
            <person name="Kim S.-J."/>
            <person name="Kweon O."/>
            <person name="Cerniglia C.E."/>
        </authorList>
    </citation>
    <scope>NUCLEOTIDE SEQUENCE [LARGE SCALE GENOMIC DNA]</scope>
    <source>
        <strain evidence="1 2">E7593-69</strain>
        <plasmid evidence="1 2">pAZOPL1</plasmid>
    </source>
</reference>
<geneLocation type="plasmid" evidence="1 2">
    <name>pAZOPL1</name>
</geneLocation>
<dbReference type="Proteomes" id="UP000266552">
    <property type="component" value="Plasmid pAZOPL1"/>
</dbReference>